<protein>
    <submittedName>
        <fullName evidence="3">Uncharacterized protein</fullName>
    </submittedName>
</protein>
<dbReference type="Proteomes" id="UP001626536">
    <property type="component" value="Chromosome"/>
</dbReference>
<accession>A0ABZ0HNR8</accession>
<gene>
    <name evidence="3" type="ORF">RZS28_14160</name>
</gene>
<keyword evidence="4" id="KW-1185">Reference proteome</keyword>
<organism evidence="3 4">
    <name type="scientific">Methylocapsa polymorpha</name>
    <dbReference type="NCBI Taxonomy" id="3080828"/>
    <lineage>
        <taxon>Bacteria</taxon>
        <taxon>Pseudomonadati</taxon>
        <taxon>Pseudomonadota</taxon>
        <taxon>Alphaproteobacteria</taxon>
        <taxon>Hyphomicrobiales</taxon>
        <taxon>Beijerinckiaceae</taxon>
        <taxon>Methylocapsa</taxon>
    </lineage>
</organism>
<evidence type="ECO:0000256" key="1">
    <source>
        <dbReference type="SAM" id="MobiDB-lite"/>
    </source>
</evidence>
<reference evidence="3 4" key="1">
    <citation type="submission" date="2023-10" db="EMBL/GenBank/DDBJ databases">
        <title>Novel methanotroph of the genus Methylocapsa from a subarctic wetland.</title>
        <authorList>
            <person name="Belova S.E."/>
            <person name="Oshkin I.Y."/>
            <person name="Miroshnikov K."/>
            <person name="Dedysh S.N."/>
        </authorList>
    </citation>
    <scope>NUCLEOTIDE SEQUENCE [LARGE SCALE GENOMIC DNA]</scope>
    <source>
        <strain evidence="3 4">RX1</strain>
    </source>
</reference>
<evidence type="ECO:0000313" key="3">
    <source>
        <dbReference type="EMBL" id="WOJ88942.1"/>
    </source>
</evidence>
<evidence type="ECO:0000313" key="4">
    <source>
        <dbReference type="Proteomes" id="UP001626536"/>
    </source>
</evidence>
<proteinExistence type="predicted"/>
<feature type="chain" id="PRO_5045112460" evidence="2">
    <location>
        <begin position="23"/>
        <end position="92"/>
    </location>
</feature>
<name>A0ABZ0HNR8_9HYPH</name>
<dbReference type="EMBL" id="CP136862">
    <property type="protein sequence ID" value="WOJ88942.1"/>
    <property type="molecule type" value="Genomic_DNA"/>
</dbReference>
<keyword evidence="2" id="KW-0732">Signal</keyword>
<evidence type="ECO:0000256" key="2">
    <source>
        <dbReference type="SAM" id="SignalP"/>
    </source>
</evidence>
<feature type="signal peptide" evidence="2">
    <location>
        <begin position="1"/>
        <end position="22"/>
    </location>
</feature>
<feature type="region of interest" description="Disordered" evidence="1">
    <location>
        <begin position="23"/>
        <end position="92"/>
    </location>
</feature>
<feature type="compositionally biased region" description="Low complexity" evidence="1">
    <location>
        <begin position="23"/>
        <end position="35"/>
    </location>
</feature>
<dbReference type="RefSeq" id="WP_407338379.1">
    <property type="nucleotide sequence ID" value="NZ_CP136862.1"/>
</dbReference>
<sequence length="92" mass="8901">MSIRLLTMCTAIVALLGGVAAAQQGGTTSGPAAGSNTEPSTAIQKQDEGRSSGVGQDYRGSSGAAGAPGIEGKPGAESGRAPEGRMPPGSDE</sequence>